<name>W4IBV3_PLAFA</name>
<reference evidence="2 3" key="1">
    <citation type="submission" date="2013-02" db="EMBL/GenBank/DDBJ databases">
        <title>The Genome Annotation of Plasmodium falciparum NF135/5.C10.</title>
        <authorList>
            <consortium name="The Broad Institute Genome Sequencing Platform"/>
            <consortium name="The Broad Institute Genome Sequencing Center for Infectious Disease"/>
            <person name="Neafsey D."/>
            <person name="Hoffman S."/>
            <person name="Volkman S."/>
            <person name="Rosenthal P."/>
            <person name="Walker B."/>
            <person name="Young S.K."/>
            <person name="Zeng Q."/>
            <person name="Gargeya S."/>
            <person name="Fitzgerald M."/>
            <person name="Haas B."/>
            <person name="Abouelleil A."/>
            <person name="Allen A.W."/>
            <person name="Alvarado L."/>
            <person name="Arachchi H.M."/>
            <person name="Berlin A.M."/>
            <person name="Chapman S.B."/>
            <person name="Gainer-Dewar J."/>
            <person name="Goldberg J."/>
            <person name="Griggs A."/>
            <person name="Gujja S."/>
            <person name="Hansen M."/>
            <person name="Howarth C."/>
            <person name="Imamovic A."/>
            <person name="Ireland A."/>
            <person name="Larimer J."/>
            <person name="McCowan C."/>
            <person name="Murphy C."/>
            <person name="Pearson M."/>
            <person name="Poon T.W."/>
            <person name="Priest M."/>
            <person name="Roberts A."/>
            <person name="Saif S."/>
            <person name="Shea T."/>
            <person name="Sisk P."/>
            <person name="Sykes S."/>
            <person name="Wortman J."/>
            <person name="Nusbaum C."/>
            <person name="Birren B."/>
        </authorList>
    </citation>
    <scope>NUCLEOTIDE SEQUENCE [LARGE SCALE GENOMIC DNA]</scope>
    <source>
        <strain evidence="2 3">NF135/5.C10</strain>
    </source>
</reference>
<keyword evidence="1" id="KW-1133">Transmembrane helix</keyword>
<keyword evidence="1" id="KW-0812">Transmembrane</keyword>
<evidence type="ECO:0000256" key="1">
    <source>
        <dbReference type="SAM" id="Phobius"/>
    </source>
</evidence>
<reference evidence="2 3" key="2">
    <citation type="submission" date="2013-02" db="EMBL/GenBank/DDBJ databases">
        <title>The Genome Sequence of Plasmodium falciparum NF135/5.C10.</title>
        <authorList>
            <consortium name="The Broad Institute Genome Sequencing Platform"/>
            <consortium name="The Broad Institute Genome Sequencing Center for Infectious Disease"/>
            <person name="Neafsey D."/>
            <person name="Cheeseman I."/>
            <person name="Volkman S."/>
            <person name="Adams J."/>
            <person name="Walker B."/>
            <person name="Young S.K."/>
            <person name="Zeng Q."/>
            <person name="Gargeya S."/>
            <person name="Fitzgerald M."/>
            <person name="Haas B."/>
            <person name="Abouelleil A."/>
            <person name="Alvarado L."/>
            <person name="Arachchi H.M."/>
            <person name="Berlin A.M."/>
            <person name="Chapman S.B."/>
            <person name="Dewar J."/>
            <person name="Goldberg J."/>
            <person name="Griggs A."/>
            <person name="Gujja S."/>
            <person name="Hansen M."/>
            <person name="Howarth C."/>
            <person name="Imamovic A."/>
            <person name="Larimer J."/>
            <person name="McCowan C."/>
            <person name="Murphy C."/>
            <person name="Neiman D."/>
            <person name="Pearson M."/>
            <person name="Priest M."/>
            <person name="Roberts A."/>
            <person name="Saif S."/>
            <person name="Shea T."/>
            <person name="Sisk P."/>
            <person name="Sykes S."/>
            <person name="Wortman J."/>
            <person name="Nusbaum C."/>
            <person name="Birren B."/>
        </authorList>
    </citation>
    <scope>NUCLEOTIDE SEQUENCE [LARGE SCALE GENOMIC DNA]</scope>
    <source>
        <strain evidence="2 3">NF135/5.C10</strain>
    </source>
</reference>
<accession>W4IBV3</accession>
<dbReference type="Proteomes" id="UP000019114">
    <property type="component" value="Unassembled WGS sequence"/>
</dbReference>
<feature type="transmembrane region" description="Helical" evidence="1">
    <location>
        <begin position="18"/>
        <end position="34"/>
    </location>
</feature>
<protein>
    <submittedName>
        <fullName evidence="2">Uncharacterized protein</fullName>
    </submittedName>
</protein>
<sequence>MYKIHNEILGNMSNNKNILYLILYIYIYYIYIYVTQKKKKNNNNKIFNATTITYYSFLNYVTIYDILYMYSYISTLN</sequence>
<organism evidence="2 3">
    <name type="scientific">Plasmodium falciparum NF135/5.C10</name>
    <dbReference type="NCBI Taxonomy" id="1036726"/>
    <lineage>
        <taxon>Eukaryota</taxon>
        <taxon>Sar</taxon>
        <taxon>Alveolata</taxon>
        <taxon>Apicomplexa</taxon>
        <taxon>Aconoidasida</taxon>
        <taxon>Haemosporida</taxon>
        <taxon>Plasmodiidae</taxon>
        <taxon>Plasmodium</taxon>
        <taxon>Plasmodium (Laverania)</taxon>
    </lineage>
</organism>
<gene>
    <name evidence="2" type="ORF">PFNF135_04419</name>
</gene>
<dbReference type="EMBL" id="KI926063">
    <property type="protein sequence ID" value="ETW41178.1"/>
    <property type="molecule type" value="Genomic_DNA"/>
</dbReference>
<dbReference type="AlphaFoldDB" id="W4IBV3"/>
<evidence type="ECO:0000313" key="3">
    <source>
        <dbReference type="Proteomes" id="UP000019114"/>
    </source>
</evidence>
<feature type="transmembrane region" description="Helical" evidence="1">
    <location>
        <begin position="46"/>
        <end position="70"/>
    </location>
</feature>
<evidence type="ECO:0000313" key="2">
    <source>
        <dbReference type="EMBL" id="ETW41178.1"/>
    </source>
</evidence>
<proteinExistence type="predicted"/>
<keyword evidence="1" id="KW-0472">Membrane</keyword>